<name>I2NIV1_STRPA</name>
<organism evidence="4 5">
    <name type="scientific">Streptococcus parasanguinis F0449</name>
    <dbReference type="NCBI Taxonomy" id="1095733"/>
    <lineage>
        <taxon>Bacteria</taxon>
        <taxon>Bacillati</taxon>
        <taxon>Bacillota</taxon>
        <taxon>Bacilli</taxon>
        <taxon>Lactobacillales</taxon>
        <taxon>Streptococcaceae</taxon>
        <taxon>Streptococcus</taxon>
    </lineage>
</organism>
<dbReference type="EMBL" id="AJMV01000093">
    <property type="protein sequence ID" value="EIG25762.1"/>
    <property type="molecule type" value="Genomic_DNA"/>
</dbReference>
<evidence type="ECO:0000256" key="1">
    <source>
        <dbReference type="PROSITE-ProRule" id="PRU00169"/>
    </source>
</evidence>
<keyword evidence="1" id="KW-0597">Phosphoprotein</keyword>
<protein>
    <submittedName>
        <fullName evidence="4">LytTr DNA-binding domain protein</fullName>
    </submittedName>
</protein>
<proteinExistence type="predicted"/>
<dbReference type="RefSeq" id="WP_003017463.1">
    <property type="nucleotide sequence ID" value="NZ_AJMV01000093.1"/>
</dbReference>
<reference evidence="4 5" key="1">
    <citation type="submission" date="2012-04" db="EMBL/GenBank/DDBJ databases">
        <authorList>
            <person name="Harkins D.M."/>
            <person name="Madupu R."/>
            <person name="Durkin A.S."/>
            <person name="Torralba M."/>
            <person name="Methe B."/>
            <person name="Sutton G.G."/>
            <person name="Nelson K.E."/>
        </authorList>
    </citation>
    <scope>NUCLEOTIDE SEQUENCE [LARGE SCALE GENOMIC DNA]</scope>
    <source>
        <strain evidence="4 5">F0449</strain>
    </source>
</reference>
<evidence type="ECO:0000313" key="4">
    <source>
        <dbReference type="EMBL" id="EIG25762.1"/>
    </source>
</evidence>
<dbReference type="SMART" id="SM00448">
    <property type="entry name" value="REC"/>
    <property type="match status" value="1"/>
</dbReference>
<dbReference type="Gene3D" id="2.40.50.1020">
    <property type="entry name" value="LytTr DNA-binding domain"/>
    <property type="match status" value="1"/>
</dbReference>
<dbReference type="Pfam" id="PF04397">
    <property type="entry name" value="LytTR"/>
    <property type="match status" value="1"/>
</dbReference>
<dbReference type="Gene3D" id="3.40.50.2300">
    <property type="match status" value="1"/>
</dbReference>
<dbReference type="AlphaFoldDB" id="I2NIV1"/>
<dbReference type="PROSITE" id="PS50930">
    <property type="entry name" value="HTH_LYTTR"/>
    <property type="match status" value="1"/>
</dbReference>
<dbReference type="PANTHER" id="PTHR37299">
    <property type="entry name" value="TRANSCRIPTIONAL REGULATOR-RELATED"/>
    <property type="match status" value="1"/>
</dbReference>
<accession>I2NIV1</accession>
<dbReference type="GO" id="GO:0003677">
    <property type="term" value="F:DNA binding"/>
    <property type="evidence" value="ECO:0007669"/>
    <property type="project" value="UniProtKB-KW"/>
</dbReference>
<dbReference type="InterPro" id="IPR011006">
    <property type="entry name" value="CheY-like_superfamily"/>
</dbReference>
<sequence length="236" mass="28010">MLNVVICDDSTRDASQLEQYLLSYDKVPVETKLYTNPQKMLEQLTRDTHCVFLDIDMPQITGIDLAREIRQFNPFIPIIFVTSYRDYMEQVFEVQTFDYLVKPIEPQRLNKVVDRILRYLDLGQTIFNFSFGKQSYSIPLSDITYFEKDKRSVFIYTLADTYKSLLKTQDILDKLPDYFIQIHASYIVNPKYIKDFDAKTVTILLNGTEEHSLPISRKFHSSFKEKYYNYLSERNF</sequence>
<dbReference type="InterPro" id="IPR046947">
    <property type="entry name" value="LytR-like"/>
</dbReference>
<keyword evidence="4" id="KW-0238">DNA-binding</keyword>
<dbReference type="Pfam" id="PF00072">
    <property type="entry name" value="Response_reg"/>
    <property type="match status" value="1"/>
</dbReference>
<evidence type="ECO:0000259" key="2">
    <source>
        <dbReference type="PROSITE" id="PS50110"/>
    </source>
</evidence>
<dbReference type="GO" id="GO:0000156">
    <property type="term" value="F:phosphorelay response regulator activity"/>
    <property type="evidence" value="ECO:0007669"/>
    <property type="project" value="InterPro"/>
</dbReference>
<dbReference type="PROSITE" id="PS50110">
    <property type="entry name" value="RESPONSE_REGULATORY"/>
    <property type="match status" value="1"/>
</dbReference>
<gene>
    <name evidence="4" type="ORF">HMPREF9971_1537</name>
</gene>
<dbReference type="SMART" id="SM00850">
    <property type="entry name" value="LytTR"/>
    <property type="match status" value="1"/>
</dbReference>
<dbReference type="InterPro" id="IPR001789">
    <property type="entry name" value="Sig_transdc_resp-reg_receiver"/>
</dbReference>
<dbReference type="Proteomes" id="UP000003357">
    <property type="component" value="Unassembled WGS sequence"/>
</dbReference>
<dbReference type="SUPFAM" id="SSF52172">
    <property type="entry name" value="CheY-like"/>
    <property type="match status" value="1"/>
</dbReference>
<evidence type="ECO:0000259" key="3">
    <source>
        <dbReference type="PROSITE" id="PS50930"/>
    </source>
</evidence>
<dbReference type="PATRIC" id="fig|1095733.3.peg.1239"/>
<comment type="caution">
    <text evidence="4">The sequence shown here is derived from an EMBL/GenBank/DDBJ whole genome shotgun (WGS) entry which is preliminary data.</text>
</comment>
<evidence type="ECO:0000313" key="5">
    <source>
        <dbReference type="Proteomes" id="UP000003357"/>
    </source>
</evidence>
<feature type="domain" description="Response regulatory" evidence="2">
    <location>
        <begin position="3"/>
        <end position="117"/>
    </location>
</feature>
<feature type="domain" description="HTH LytTR-type" evidence="3">
    <location>
        <begin position="127"/>
        <end position="229"/>
    </location>
</feature>
<dbReference type="InterPro" id="IPR007492">
    <property type="entry name" value="LytTR_DNA-bd_dom"/>
</dbReference>
<dbReference type="PANTHER" id="PTHR37299:SF1">
    <property type="entry name" value="STAGE 0 SPORULATION PROTEIN A HOMOLOG"/>
    <property type="match status" value="1"/>
</dbReference>
<feature type="modified residue" description="4-aspartylphosphate" evidence="1">
    <location>
        <position position="54"/>
    </location>
</feature>